<protein>
    <recommendedName>
        <fullName evidence="4">2,3-bisphosphoglycerate-dependent phosphoglycerate mutase</fullName>
        <shortName evidence="4">BPG-dependent PGAM</shortName>
        <shortName evidence="4">PGAM</shortName>
        <shortName evidence="4">Phosphoglyceromutase</shortName>
        <shortName evidence="4">dPGM</shortName>
        <ecNumber evidence="4">5.4.2.11</ecNumber>
    </recommendedName>
</protein>
<dbReference type="Pfam" id="PF00300">
    <property type="entry name" value="His_Phos_1"/>
    <property type="match status" value="2"/>
</dbReference>
<dbReference type="CDD" id="cd07067">
    <property type="entry name" value="HP_PGM_like"/>
    <property type="match status" value="1"/>
</dbReference>
<dbReference type="HAMAP" id="MF_01039">
    <property type="entry name" value="PGAM_GpmA"/>
    <property type="match status" value="1"/>
</dbReference>
<feature type="binding site" evidence="4 6">
    <location>
        <position position="61"/>
    </location>
    <ligand>
        <name>substrate</name>
    </ligand>
</feature>
<evidence type="ECO:0000256" key="4">
    <source>
        <dbReference type="HAMAP-Rule" id="MF_01039"/>
    </source>
</evidence>
<evidence type="ECO:0000313" key="8">
    <source>
        <dbReference type="EMBL" id="PCI76207.1"/>
    </source>
</evidence>
<feature type="site" description="Transition state stabilizer" evidence="4 7">
    <location>
        <position position="185"/>
    </location>
</feature>
<dbReference type="SMART" id="SM00855">
    <property type="entry name" value="PGAM"/>
    <property type="match status" value="1"/>
</dbReference>
<dbReference type="GO" id="GO:0006094">
    <property type="term" value="P:gluconeogenesis"/>
    <property type="evidence" value="ECO:0007669"/>
    <property type="project" value="UniProtKB-UniRule"/>
</dbReference>
<comment type="caution">
    <text evidence="8">The sequence shown here is derived from an EMBL/GenBank/DDBJ whole genome shotgun (WGS) entry which is preliminary data.</text>
</comment>
<feature type="binding site" evidence="4 6">
    <location>
        <begin position="186"/>
        <end position="187"/>
    </location>
    <ligand>
        <name>substrate</name>
    </ligand>
</feature>
<name>A0A2A4X2B9_UNCAE</name>
<dbReference type="UniPathway" id="UPA00109">
    <property type="reaction ID" value="UER00186"/>
</dbReference>
<dbReference type="Proteomes" id="UP000218775">
    <property type="component" value="Unassembled WGS sequence"/>
</dbReference>
<keyword evidence="4" id="KW-0312">Gluconeogenesis</keyword>
<evidence type="ECO:0000256" key="2">
    <source>
        <dbReference type="ARBA" id="ARBA00023152"/>
    </source>
</evidence>
<evidence type="ECO:0000256" key="3">
    <source>
        <dbReference type="ARBA" id="ARBA00023235"/>
    </source>
</evidence>
<dbReference type="InterPro" id="IPR013078">
    <property type="entry name" value="His_Pase_superF_clade-1"/>
</dbReference>
<organism evidence="8 9">
    <name type="scientific">Aerophobetes bacterium</name>
    <dbReference type="NCBI Taxonomy" id="2030807"/>
    <lineage>
        <taxon>Bacteria</taxon>
        <taxon>Candidatus Aerophobota</taxon>
    </lineage>
</organism>
<proteinExistence type="inferred from homology"/>
<dbReference type="GO" id="GO:0004619">
    <property type="term" value="F:phosphoglycerate mutase activity"/>
    <property type="evidence" value="ECO:0007669"/>
    <property type="project" value="UniProtKB-UniRule"/>
</dbReference>
<evidence type="ECO:0000256" key="7">
    <source>
        <dbReference type="PIRSR" id="PIRSR613078-3"/>
    </source>
</evidence>
<dbReference type="AlphaFoldDB" id="A0A2A4X2B9"/>
<dbReference type="EC" id="5.4.2.11" evidence="4"/>
<dbReference type="PANTHER" id="PTHR11931">
    <property type="entry name" value="PHOSPHOGLYCERATE MUTASE"/>
    <property type="match status" value="1"/>
</dbReference>
<evidence type="ECO:0000256" key="6">
    <source>
        <dbReference type="PIRSR" id="PIRSR613078-2"/>
    </source>
</evidence>
<feature type="active site" description="Proton donor/acceptor" evidence="4 5">
    <location>
        <position position="115"/>
    </location>
</feature>
<keyword evidence="3 4" id="KW-0413">Isomerase</keyword>
<dbReference type="EMBL" id="NVUK01000032">
    <property type="protein sequence ID" value="PCI76207.1"/>
    <property type="molecule type" value="Genomic_DNA"/>
</dbReference>
<evidence type="ECO:0000256" key="1">
    <source>
        <dbReference type="ARBA" id="ARBA00006717"/>
    </source>
</evidence>
<feature type="binding site" evidence="4 6">
    <location>
        <position position="126"/>
    </location>
    <ligand>
        <name>substrate</name>
    </ligand>
</feature>
<dbReference type="Gene3D" id="3.40.50.1240">
    <property type="entry name" value="Phosphoglycerate mutase-like"/>
    <property type="match status" value="1"/>
</dbReference>
<comment type="function">
    <text evidence="4">Catalyzes the interconversion of 2-phosphoglycerate and 3-phosphoglycerate.</text>
</comment>
<feature type="binding site" evidence="4 6">
    <location>
        <begin position="115"/>
        <end position="118"/>
    </location>
    <ligand>
        <name>substrate</name>
    </ligand>
</feature>
<comment type="catalytic activity">
    <reaction evidence="4">
        <text>(2R)-2-phosphoglycerate = (2R)-3-phosphoglycerate</text>
        <dbReference type="Rhea" id="RHEA:15901"/>
        <dbReference type="ChEBI" id="CHEBI:58272"/>
        <dbReference type="ChEBI" id="CHEBI:58289"/>
        <dbReference type="EC" id="5.4.2.11"/>
    </reaction>
</comment>
<comment type="similarity">
    <text evidence="1 4">Belongs to the phosphoglycerate mutase family. BPG-dependent PGAM subfamily.</text>
</comment>
<sequence>MSHQGQLILLRHGKSVWNEKNLFTGWVDIPLSQKGIDEALEAGKLIKNIAIDVVFTSTLIRASMTAALAMSQHSSNKILVRRKELESPYSNWDQDYCLESSKTTIDLIENAALNERMYGQLQGFNKDAMREVHGAEQVHIWRRSFDVAPPGGESLKMCAERTLPYFESVIKPEIEKGRNVLIAAHGNSLRAIVMEIEKMSPEQILEFEIPTGKPLFYRFEKGVIRREEG</sequence>
<dbReference type="InterPro" id="IPR005952">
    <property type="entry name" value="Phosphogly_mut1"/>
</dbReference>
<dbReference type="SUPFAM" id="SSF53254">
    <property type="entry name" value="Phosphoglycerate mutase-like"/>
    <property type="match status" value="1"/>
</dbReference>
<feature type="binding site" evidence="4 6">
    <location>
        <begin position="24"/>
        <end position="25"/>
    </location>
    <ligand>
        <name>substrate</name>
    </ligand>
</feature>
<comment type="pathway">
    <text evidence="4">Carbohydrate degradation; glycolysis; pyruvate from D-glyceraldehyde 3-phosphate: step 3/5.</text>
</comment>
<feature type="active site" description="Tele-phosphohistidine intermediate" evidence="4 5">
    <location>
        <position position="12"/>
    </location>
</feature>
<dbReference type="GO" id="GO:0006096">
    <property type="term" value="P:glycolytic process"/>
    <property type="evidence" value="ECO:0007669"/>
    <property type="project" value="UniProtKB-UniRule"/>
</dbReference>
<gene>
    <name evidence="4" type="primary">gpmA</name>
    <name evidence="8" type="ORF">COB21_04675</name>
</gene>
<feature type="binding site" evidence="4 6">
    <location>
        <begin position="142"/>
        <end position="143"/>
    </location>
    <ligand>
        <name>substrate</name>
    </ligand>
</feature>
<keyword evidence="2 4" id="KW-0324">Glycolysis</keyword>
<dbReference type="PIRSF" id="PIRSF000709">
    <property type="entry name" value="6PFK_2-Ptase"/>
    <property type="match status" value="1"/>
</dbReference>
<reference evidence="9" key="1">
    <citation type="submission" date="2017-08" db="EMBL/GenBank/DDBJ databases">
        <title>A dynamic microbial community with high functional redundancy inhabits the cold, oxic subseafloor aquifer.</title>
        <authorList>
            <person name="Tully B.J."/>
            <person name="Wheat C.G."/>
            <person name="Glazer B.T."/>
            <person name="Huber J.A."/>
        </authorList>
    </citation>
    <scope>NUCLEOTIDE SEQUENCE [LARGE SCALE GENOMIC DNA]</scope>
</reference>
<dbReference type="InterPro" id="IPR029033">
    <property type="entry name" value="His_PPase_superfam"/>
</dbReference>
<accession>A0A2A4X2B9</accession>
<feature type="binding site" evidence="4 6">
    <location>
        <begin position="11"/>
        <end position="18"/>
    </location>
    <ligand>
        <name>substrate</name>
    </ligand>
</feature>
<evidence type="ECO:0000313" key="9">
    <source>
        <dbReference type="Proteomes" id="UP000218775"/>
    </source>
</evidence>
<evidence type="ECO:0000256" key="5">
    <source>
        <dbReference type="PIRSR" id="PIRSR613078-1"/>
    </source>
</evidence>
<dbReference type="NCBIfam" id="TIGR01258">
    <property type="entry name" value="pgm_1"/>
    <property type="match status" value="1"/>
</dbReference>